<evidence type="ECO:0000256" key="11">
    <source>
        <dbReference type="SAM" id="SignalP"/>
    </source>
</evidence>
<dbReference type="HOGENOM" id="CLU_041919_0_0_1"/>
<gene>
    <name evidence="13" type="primary">LOC100185081</name>
</gene>
<feature type="chain" id="PRO_5003348371" evidence="11">
    <location>
        <begin position="20"/>
        <end position="502"/>
    </location>
</feature>
<reference evidence="13" key="4">
    <citation type="submission" date="2025-09" db="UniProtKB">
        <authorList>
            <consortium name="Ensembl"/>
        </authorList>
    </citation>
    <scope>IDENTIFICATION</scope>
</reference>
<dbReference type="Pfam" id="PF05686">
    <property type="entry name" value="Glyco_transf_90"/>
    <property type="match status" value="1"/>
</dbReference>
<dbReference type="InParanoid" id="F7AA24"/>
<dbReference type="Gene3D" id="2.60.40.10">
    <property type="entry name" value="Immunoglobulins"/>
    <property type="match status" value="1"/>
</dbReference>
<dbReference type="Pfam" id="PF00630">
    <property type="entry name" value="Filamin"/>
    <property type="match status" value="1"/>
</dbReference>
<evidence type="ECO:0000313" key="14">
    <source>
        <dbReference type="Proteomes" id="UP000008144"/>
    </source>
</evidence>
<dbReference type="Ensembl" id="ENSCINT00000004244.3">
    <property type="protein sequence ID" value="ENSCINP00000004244.3"/>
    <property type="gene ID" value="ENSCING00000002087.3"/>
</dbReference>
<keyword evidence="4" id="KW-0808">Transferase</keyword>
<name>F7AA24_CIOIN</name>
<feature type="signal peptide" evidence="11">
    <location>
        <begin position="1"/>
        <end position="19"/>
    </location>
</feature>
<keyword evidence="3" id="KW-0328">Glycosyltransferase</keyword>
<comment type="pathway">
    <text evidence="1">Protein modification; protein glycosylation.</text>
</comment>
<keyword evidence="5 11" id="KW-0732">Signal</keyword>
<evidence type="ECO:0000313" key="13">
    <source>
        <dbReference type="Ensembl" id="ENSCINP00000004244.3"/>
    </source>
</evidence>
<keyword evidence="7" id="KW-0325">Glycoprotein</keyword>
<dbReference type="FunFam" id="2.60.40.10:FF:000419">
    <property type="entry name" value="KDEL (Lys-Asp-Glu-Leu) containing 1"/>
    <property type="match status" value="1"/>
</dbReference>
<protein>
    <submittedName>
        <fullName evidence="13">KDEL motif-containing protein 1</fullName>
    </submittedName>
</protein>
<dbReference type="GO" id="GO:0012505">
    <property type="term" value="C:endomembrane system"/>
    <property type="evidence" value="ECO:0000318"/>
    <property type="project" value="GO_Central"/>
</dbReference>
<evidence type="ECO:0000256" key="10">
    <source>
        <dbReference type="SAM" id="MobiDB-lite"/>
    </source>
</evidence>
<dbReference type="InterPro" id="IPR017868">
    <property type="entry name" value="Filamin/ABP280_repeat-like"/>
</dbReference>
<dbReference type="FunCoup" id="F7AA24">
    <property type="interactions" value="55"/>
</dbReference>
<evidence type="ECO:0000256" key="7">
    <source>
        <dbReference type="ARBA" id="ARBA00023180"/>
    </source>
</evidence>
<organism evidence="13 14">
    <name type="scientific">Ciona intestinalis</name>
    <name type="common">Transparent sea squirt</name>
    <name type="synonym">Ascidia intestinalis</name>
    <dbReference type="NCBI Taxonomy" id="7719"/>
    <lineage>
        <taxon>Eukaryota</taxon>
        <taxon>Metazoa</taxon>
        <taxon>Chordata</taxon>
        <taxon>Tunicata</taxon>
        <taxon>Ascidiacea</taxon>
        <taxon>Phlebobranchia</taxon>
        <taxon>Cionidae</taxon>
        <taxon>Ciona</taxon>
    </lineage>
</organism>
<feature type="region of interest" description="Disordered" evidence="10">
    <location>
        <begin position="483"/>
        <end position="502"/>
    </location>
</feature>
<comment type="similarity">
    <text evidence="2">Belongs to the KDELC family.</text>
</comment>
<evidence type="ECO:0000256" key="9">
    <source>
        <dbReference type="ARBA" id="ARBA00049246"/>
    </source>
</evidence>
<dbReference type="InterPro" id="IPR013783">
    <property type="entry name" value="Ig-like_fold"/>
</dbReference>
<dbReference type="InterPro" id="IPR051091">
    <property type="entry name" value="O-Glucosyltr/Glycosyltrsf_90"/>
</dbReference>
<dbReference type="EMBL" id="EAAA01000046">
    <property type="status" value="NOT_ANNOTATED_CDS"/>
    <property type="molecule type" value="Genomic_DNA"/>
</dbReference>
<accession>F7AA24</accession>
<dbReference type="PANTHER" id="PTHR12203">
    <property type="entry name" value="KDEL LYS-ASP-GLU-LEU CONTAINING - RELATED"/>
    <property type="match status" value="1"/>
</dbReference>
<proteinExistence type="inferred from homology"/>
<dbReference type="GO" id="GO:0046527">
    <property type="term" value="F:glucosyltransferase activity"/>
    <property type="evidence" value="ECO:0000318"/>
    <property type="project" value="GO_Central"/>
</dbReference>
<evidence type="ECO:0000256" key="3">
    <source>
        <dbReference type="ARBA" id="ARBA00022676"/>
    </source>
</evidence>
<evidence type="ECO:0000256" key="2">
    <source>
        <dbReference type="ARBA" id="ARBA00006063"/>
    </source>
</evidence>
<evidence type="ECO:0000256" key="5">
    <source>
        <dbReference type="ARBA" id="ARBA00022729"/>
    </source>
</evidence>
<dbReference type="SUPFAM" id="SSF81296">
    <property type="entry name" value="E set domains"/>
    <property type="match status" value="1"/>
</dbReference>
<comment type="catalytic activity">
    <reaction evidence="8">
        <text>L-seryl-[EGF-like domain protein] + UDP-alpha-D-xylose = 3-O-(beta-D-xylosyl)-L-seryl-[EGF-like domain protein] + UDP + H(+)</text>
        <dbReference type="Rhea" id="RHEA:62016"/>
        <dbReference type="Rhea" id="RHEA-COMP:16010"/>
        <dbReference type="Rhea" id="RHEA-COMP:16011"/>
        <dbReference type="ChEBI" id="CHEBI:15378"/>
        <dbReference type="ChEBI" id="CHEBI:29999"/>
        <dbReference type="ChEBI" id="CHEBI:57632"/>
        <dbReference type="ChEBI" id="CHEBI:58223"/>
        <dbReference type="ChEBI" id="CHEBI:132085"/>
    </reaction>
</comment>
<reference evidence="14" key="1">
    <citation type="journal article" date="2002" name="Science">
        <title>The draft genome of Ciona intestinalis: insights into chordate and vertebrate origins.</title>
        <authorList>
            <person name="Dehal P."/>
            <person name="Satou Y."/>
            <person name="Campbell R.K."/>
            <person name="Chapman J."/>
            <person name="Degnan B."/>
            <person name="De Tomaso A."/>
            <person name="Davidson B."/>
            <person name="Di Gregorio A."/>
            <person name="Gelpke M."/>
            <person name="Goodstein D.M."/>
            <person name="Harafuji N."/>
            <person name="Hastings K.E."/>
            <person name="Ho I."/>
            <person name="Hotta K."/>
            <person name="Huang W."/>
            <person name="Kawashima T."/>
            <person name="Lemaire P."/>
            <person name="Martinez D."/>
            <person name="Meinertzhagen I.A."/>
            <person name="Necula S."/>
            <person name="Nonaka M."/>
            <person name="Putnam N."/>
            <person name="Rash S."/>
            <person name="Saiga H."/>
            <person name="Satake M."/>
            <person name="Terry A."/>
            <person name="Yamada L."/>
            <person name="Wang H.G."/>
            <person name="Awazu S."/>
            <person name="Azumi K."/>
            <person name="Boore J."/>
            <person name="Branno M."/>
            <person name="Chin-Bow S."/>
            <person name="DeSantis R."/>
            <person name="Doyle S."/>
            <person name="Francino P."/>
            <person name="Keys D.N."/>
            <person name="Haga S."/>
            <person name="Hayashi H."/>
            <person name="Hino K."/>
            <person name="Imai K.S."/>
            <person name="Inaba K."/>
            <person name="Kano S."/>
            <person name="Kobayashi K."/>
            <person name="Kobayashi M."/>
            <person name="Lee B.I."/>
            <person name="Makabe K.W."/>
            <person name="Manohar C."/>
            <person name="Matassi G."/>
            <person name="Medina M."/>
            <person name="Mochizuki Y."/>
            <person name="Mount S."/>
            <person name="Morishita T."/>
            <person name="Miura S."/>
            <person name="Nakayama A."/>
            <person name="Nishizaka S."/>
            <person name="Nomoto H."/>
            <person name="Ohta F."/>
            <person name="Oishi K."/>
            <person name="Rigoutsos I."/>
            <person name="Sano M."/>
            <person name="Sasaki A."/>
            <person name="Sasakura Y."/>
            <person name="Shoguchi E."/>
            <person name="Shin-i T."/>
            <person name="Spagnuolo A."/>
            <person name="Stainier D."/>
            <person name="Suzuki M.M."/>
            <person name="Tassy O."/>
            <person name="Takatori N."/>
            <person name="Tokuoka M."/>
            <person name="Yagi K."/>
            <person name="Yoshizaki F."/>
            <person name="Wada S."/>
            <person name="Zhang C."/>
            <person name="Hyatt P.D."/>
            <person name="Larimer F."/>
            <person name="Detter C."/>
            <person name="Doggett N."/>
            <person name="Glavina T."/>
            <person name="Hawkins T."/>
            <person name="Richardson P."/>
            <person name="Lucas S."/>
            <person name="Kohara Y."/>
            <person name="Levine M."/>
            <person name="Satoh N."/>
            <person name="Rokhsar D.S."/>
        </authorList>
    </citation>
    <scope>NUCLEOTIDE SEQUENCE [LARGE SCALE GENOMIC DNA]</scope>
</reference>
<feature type="compositionally biased region" description="Basic residues" evidence="10">
    <location>
        <begin position="486"/>
        <end position="496"/>
    </location>
</feature>
<dbReference type="OMA" id="MFMDATL"/>
<dbReference type="InterPro" id="IPR006598">
    <property type="entry name" value="CAP10"/>
</dbReference>
<keyword evidence="6" id="KW-0256">Endoplasmic reticulum</keyword>
<sequence length="502" mass="58468">MQYLFYIAFLLYLLYPVQSSEISHTNTQVWGPALTNNANLPVRYLFIHAYDKKNKAIKKDLGDNAFKLTVHDQDAGRVRAWVQVLNLHNGSYIGRFRMYDHGGQLVVNVKHEGKHVASSPYSLKEPCYNTTEVYGDECNCPLPMKQWTKALQCPPTYRQIEEDLKPHKVIELSTFAKRIVERFTPHHSVCHYAVVNNQVYRQCHGSITDFKMFMDAPLLSLTRKVKLPDFEFFINLGDWPLEKSHDDPLPIISWCGSDGTHDIILPTYDITNSVLEMLGRVSLDMFSVQANTGPRWGKKIAKGFFRGRDSRQERLDLASMSVKNPDLIDAAITNYFFFKKDETKYGKSVKPISFFDFFKHKYQLNIDGTVAAYRFPYLLVGDALVFKQESEYYEHFYKDLEPWKHYVPLKHDLSDVMEQVKWARKNEKKAREIQRAATEYARTNLKPADIFCYHTALFREFAARQNGTVKILNTMEKVEQPETSCKCKRSKKTKKNERKEEL</sequence>
<evidence type="ECO:0000259" key="12">
    <source>
        <dbReference type="SMART" id="SM00672"/>
    </source>
</evidence>
<dbReference type="Proteomes" id="UP000008144">
    <property type="component" value="Chromosome 1"/>
</dbReference>
<evidence type="ECO:0000256" key="1">
    <source>
        <dbReference type="ARBA" id="ARBA00004922"/>
    </source>
</evidence>
<dbReference type="AlphaFoldDB" id="F7AA24"/>
<feature type="domain" description="Glycosyl transferase CAP10" evidence="12">
    <location>
        <begin position="226"/>
        <end position="461"/>
    </location>
</feature>
<evidence type="ECO:0000256" key="6">
    <source>
        <dbReference type="ARBA" id="ARBA00022824"/>
    </source>
</evidence>
<reference evidence="13" key="2">
    <citation type="journal article" date="2008" name="Genome Biol.">
        <title>Improved genome assembly and evidence-based global gene model set for the chordate Ciona intestinalis: new insight into intron and operon populations.</title>
        <authorList>
            <person name="Satou Y."/>
            <person name="Mineta K."/>
            <person name="Ogasawara M."/>
            <person name="Sasakura Y."/>
            <person name="Shoguchi E."/>
            <person name="Ueno K."/>
            <person name="Yamada L."/>
            <person name="Matsumoto J."/>
            <person name="Wasserscheid J."/>
            <person name="Dewar K."/>
            <person name="Wiley G.B."/>
            <person name="Macmil S.L."/>
            <person name="Roe B.A."/>
            <person name="Zeller R.W."/>
            <person name="Hastings K.E."/>
            <person name="Lemaire P."/>
            <person name="Lindquist E."/>
            <person name="Endo T."/>
            <person name="Hotta K."/>
            <person name="Inaba K."/>
        </authorList>
    </citation>
    <scope>NUCLEOTIDE SEQUENCE [LARGE SCALE GENOMIC DNA]</scope>
    <source>
        <strain evidence="13">wild type</strain>
    </source>
</reference>
<evidence type="ECO:0000256" key="4">
    <source>
        <dbReference type="ARBA" id="ARBA00022679"/>
    </source>
</evidence>
<keyword evidence="14" id="KW-1185">Reference proteome</keyword>
<dbReference type="SMART" id="SM00672">
    <property type="entry name" value="CAP10"/>
    <property type="match status" value="1"/>
</dbReference>
<comment type="catalytic activity">
    <reaction evidence="9">
        <text>L-seryl-[EGF-like domain protein] + UDP-alpha-D-glucose = 3-O-(beta-D-glucosyl)-L-seryl-[EGF-like domain protein] + UDP + H(+)</text>
        <dbReference type="Rhea" id="RHEA:58116"/>
        <dbReference type="Rhea" id="RHEA-COMP:14610"/>
        <dbReference type="Rhea" id="RHEA-COMP:16010"/>
        <dbReference type="ChEBI" id="CHEBI:15378"/>
        <dbReference type="ChEBI" id="CHEBI:29999"/>
        <dbReference type="ChEBI" id="CHEBI:58223"/>
        <dbReference type="ChEBI" id="CHEBI:58885"/>
        <dbReference type="ChEBI" id="CHEBI:140576"/>
    </reaction>
</comment>
<dbReference type="InterPro" id="IPR014756">
    <property type="entry name" value="Ig_E-set"/>
</dbReference>
<evidence type="ECO:0000256" key="8">
    <source>
        <dbReference type="ARBA" id="ARBA00047553"/>
    </source>
</evidence>
<reference evidence="13" key="3">
    <citation type="submission" date="2025-08" db="UniProtKB">
        <authorList>
            <consortium name="Ensembl"/>
        </authorList>
    </citation>
    <scope>IDENTIFICATION</scope>
</reference>
<dbReference type="PANTHER" id="PTHR12203:SF122">
    <property type="entry name" value="GLYCOSYL TRANSFERASE CAP10 DOMAIN-CONTAINING PROTEIN"/>
    <property type="match status" value="1"/>
</dbReference>
<dbReference type="GeneTree" id="ENSGT00940000172761"/>